<evidence type="ECO:0000256" key="8">
    <source>
        <dbReference type="SAM" id="SignalP"/>
    </source>
</evidence>
<evidence type="ECO:0000256" key="3">
    <source>
        <dbReference type="ARBA" id="ARBA00022525"/>
    </source>
</evidence>
<evidence type="ECO:0000256" key="7">
    <source>
        <dbReference type="ARBA" id="ARBA00023098"/>
    </source>
</evidence>
<dbReference type="PANTHER" id="PTHR45650:SF75">
    <property type="entry name" value="GDSL-LIKE LIPASE_ACYLHYDROLASE"/>
    <property type="match status" value="1"/>
</dbReference>
<keyword evidence="6" id="KW-0442">Lipid degradation</keyword>
<evidence type="ECO:0000256" key="5">
    <source>
        <dbReference type="ARBA" id="ARBA00022801"/>
    </source>
</evidence>
<keyword evidence="5" id="KW-0378">Hydrolase</keyword>
<dbReference type="OrthoDB" id="1683520at2759"/>
<accession>A0A0S3S378</accession>
<evidence type="ECO:0000313" key="10">
    <source>
        <dbReference type="Proteomes" id="UP000291084"/>
    </source>
</evidence>
<dbReference type="CDD" id="cd01837">
    <property type="entry name" value="SGNH_plant_lipase_like"/>
    <property type="match status" value="1"/>
</dbReference>
<evidence type="ECO:0000256" key="2">
    <source>
        <dbReference type="ARBA" id="ARBA00008668"/>
    </source>
</evidence>
<feature type="chain" id="PRO_5006617737" description="GDSL esterase/lipase" evidence="8">
    <location>
        <begin position="20"/>
        <end position="356"/>
    </location>
</feature>
<keyword evidence="4 8" id="KW-0732">Signal</keyword>
<name>A0A0S3S378_PHAAN</name>
<comment type="subcellular location">
    <subcellularLocation>
        <location evidence="1">Secreted</location>
    </subcellularLocation>
</comment>
<dbReference type="InterPro" id="IPR036514">
    <property type="entry name" value="SGNH_hydro_sf"/>
</dbReference>
<dbReference type="GO" id="GO:0016788">
    <property type="term" value="F:hydrolase activity, acting on ester bonds"/>
    <property type="evidence" value="ECO:0007669"/>
    <property type="project" value="InterPro"/>
</dbReference>
<keyword evidence="7" id="KW-0443">Lipid metabolism</keyword>
<reference evidence="9 10" key="1">
    <citation type="journal article" date="2015" name="Sci. Rep.">
        <title>The power of single molecule real-time sequencing technology in the de novo assembly of a eukaryotic genome.</title>
        <authorList>
            <person name="Sakai H."/>
            <person name="Naito K."/>
            <person name="Ogiso-Tanaka E."/>
            <person name="Takahashi Y."/>
            <person name="Iseki K."/>
            <person name="Muto C."/>
            <person name="Satou K."/>
            <person name="Teruya K."/>
            <person name="Shiroma A."/>
            <person name="Shimoji M."/>
            <person name="Hirano T."/>
            <person name="Itoh T."/>
            <person name="Kaga A."/>
            <person name="Tomooka N."/>
        </authorList>
    </citation>
    <scope>NUCLEOTIDE SEQUENCE [LARGE SCALE GENOMIC DNA]</scope>
    <source>
        <strain evidence="10">cv. Shumari</strain>
    </source>
</reference>
<dbReference type="GO" id="GO:0016042">
    <property type="term" value="P:lipid catabolic process"/>
    <property type="evidence" value="ECO:0007669"/>
    <property type="project" value="UniProtKB-KW"/>
</dbReference>
<dbReference type="PANTHER" id="PTHR45650">
    <property type="entry name" value="GDSL-LIKE LIPASE/ACYLHYDROLASE-RELATED"/>
    <property type="match status" value="1"/>
</dbReference>
<dbReference type="InterPro" id="IPR001087">
    <property type="entry name" value="GDSL"/>
</dbReference>
<dbReference type="InterPro" id="IPR051238">
    <property type="entry name" value="GDSL_esterase/lipase"/>
</dbReference>
<gene>
    <name evidence="9" type="primary">Vigan.05G061600</name>
    <name evidence="9" type="ORF">VIGAN_05061600</name>
</gene>
<dbReference type="EMBL" id="AP015038">
    <property type="protein sequence ID" value="BAT87263.1"/>
    <property type="molecule type" value="Genomic_DNA"/>
</dbReference>
<protein>
    <recommendedName>
        <fullName evidence="11">GDSL esterase/lipase</fullName>
    </recommendedName>
</protein>
<organism evidence="9 10">
    <name type="scientific">Vigna angularis var. angularis</name>
    <dbReference type="NCBI Taxonomy" id="157739"/>
    <lineage>
        <taxon>Eukaryota</taxon>
        <taxon>Viridiplantae</taxon>
        <taxon>Streptophyta</taxon>
        <taxon>Embryophyta</taxon>
        <taxon>Tracheophyta</taxon>
        <taxon>Spermatophyta</taxon>
        <taxon>Magnoliopsida</taxon>
        <taxon>eudicotyledons</taxon>
        <taxon>Gunneridae</taxon>
        <taxon>Pentapetalae</taxon>
        <taxon>rosids</taxon>
        <taxon>fabids</taxon>
        <taxon>Fabales</taxon>
        <taxon>Fabaceae</taxon>
        <taxon>Papilionoideae</taxon>
        <taxon>50 kb inversion clade</taxon>
        <taxon>NPAAA clade</taxon>
        <taxon>indigoferoid/millettioid clade</taxon>
        <taxon>Phaseoleae</taxon>
        <taxon>Vigna</taxon>
    </lineage>
</organism>
<feature type="signal peptide" evidence="8">
    <location>
        <begin position="1"/>
        <end position="19"/>
    </location>
</feature>
<dbReference type="AlphaFoldDB" id="A0A0S3S378"/>
<keyword evidence="3" id="KW-0964">Secreted</keyword>
<dbReference type="GO" id="GO:0005576">
    <property type="term" value="C:extracellular region"/>
    <property type="evidence" value="ECO:0007669"/>
    <property type="project" value="UniProtKB-SubCell"/>
</dbReference>
<evidence type="ECO:0008006" key="11">
    <source>
        <dbReference type="Google" id="ProtNLM"/>
    </source>
</evidence>
<sequence>MKSWLLLSLLLLAANMLQQCCVNGQAQVPGVFVFGGTLSDHGNNNNLRTSVKSNYMPYGIDFSRGSTGRFSNGKTQVDIIAEFLRLNTSIPPYANTTGSDILKGVTYASGSAGIRDETGRHLGNNINFRRQIANHRYIILRILSQIGYNRTRQHLRQCLYYVHIGNNDYIYNYYLPQVYPRSRFFNTEQFAQDLINRYSRYIQVLRSLGARKFVFFSPGRIGCTPYALSMRRTNGSCVEEMNAATSIFTGKLRSLVDRLNNNFGDDSRFMFVNNSARNLGVVATGGFTVTNASCCPTGTDLLCDPNQTPCQNRNQYVFWDKFVFTEAFNRFLALLAYNGSNRDFVYPVNISTLVQS</sequence>
<dbReference type="InterPro" id="IPR035669">
    <property type="entry name" value="SGNH_plant_lipase-like"/>
</dbReference>
<dbReference type="Pfam" id="PF00657">
    <property type="entry name" value="Lipase_GDSL"/>
    <property type="match status" value="1"/>
</dbReference>
<evidence type="ECO:0000256" key="1">
    <source>
        <dbReference type="ARBA" id="ARBA00004613"/>
    </source>
</evidence>
<comment type="similarity">
    <text evidence="2">Belongs to the 'GDSL' lipolytic enzyme family.</text>
</comment>
<evidence type="ECO:0000256" key="4">
    <source>
        <dbReference type="ARBA" id="ARBA00022729"/>
    </source>
</evidence>
<proteinExistence type="inferred from homology"/>
<dbReference type="Gene3D" id="3.40.50.1110">
    <property type="entry name" value="SGNH hydrolase"/>
    <property type="match status" value="1"/>
</dbReference>
<dbReference type="Proteomes" id="UP000291084">
    <property type="component" value="Chromosome 5"/>
</dbReference>
<evidence type="ECO:0000256" key="6">
    <source>
        <dbReference type="ARBA" id="ARBA00022963"/>
    </source>
</evidence>
<keyword evidence="10" id="KW-1185">Reference proteome</keyword>
<evidence type="ECO:0000313" key="9">
    <source>
        <dbReference type="EMBL" id="BAT87263.1"/>
    </source>
</evidence>